<dbReference type="GO" id="GO:1901607">
    <property type="term" value="P:alpha-amino acid biosynthetic process"/>
    <property type="evidence" value="ECO:0007669"/>
    <property type="project" value="UniProtKB-ARBA"/>
</dbReference>
<dbReference type="InterPro" id="IPR036393">
    <property type="entry name" value="AceGlu_kinase-like_sf"/>
</dbReference>
<dbReference type="ExpressionAtlas" id="A0A077RQ12">
    <property type="expression patterns" value="baseline and differential"/>
</dbReference>
<evidence type="ECO:0000313" key="2">
    <source>
        <dbReference type="EMBL" id="CDM81277.1"/>
    </source>
</evidence>
<feature type="compositionally biased region" description="Polar residues" evidence="1">
    <location>
        <begin position="78"/>
        <end position="89"/>
    </location>
</feature>
<sequence>MEDAGMEFLLDAVDRFPLREEFADSHQHPDPVPRALLANPGSEVAARADSSTGSGCAQQLSVEVNGSARDGVWRRPDSSPTRSAQSTDRINAQALGWTKSHDGPNCRSFGWPVVGWLVPSVQSDRLGIACLLTRRRDLGGWMGRDVIHPVKRGYEVILVTSGAVGVGSFADLQNPQFDLDGKAYAAVGQSGLMAIYNTLLSQLFVVCVVSQQVRVVSQQAMVGTRIKWQLLRTQRDGLASWDSYKSVAYAFQN</sequence>
<dbReference type="HOGENOM" id="CLU_1100134_0_0_1"/>
<protein>
    <submittedName>
        <fullName evidence="2">Uncharacterized protein</fullName>
    </submittedName>
</protein>
<reference evidence="2" key="1">
    <citation type="journal article" date="2014" name="Science">
        <title>Structural and functional partitioning of bread wheat chromosome 3B.</title>
        <authorList>
            <person name="Choulet F."/>
            <person name="Alberti A."/>
            <person name="Theil S."/>
            <person name="Glover N."/>
            <person name="Barbe V."/>
            <person name="Daron J."/>
            <person name="Pingault L."/>
            <person name="Sourdille P."/>
            <person name="Couloux A."/>
            <person name="Paux E."/>
            <person name="Leroy P."/>
            <person name="Mangenot S."/>
            <person name="Guilhot N."/>
            <person name="Le Gouis J."/>
            <person name="Balfourier F."/>
            <person name="Alaux M."/>
            <person name="Jamilloux V."/>
            <person name="Poulain J."/>
            <person name="Durand C."/>
            <person name="Bellec A."/>
            <person name="Gaspin C."/>
            <person name="Safar J."/>
            <person name="Dolezel J."/>
            <person name="Rogers J."/>
            <person name="Vandepoele K."/>
            <person name="Aury J.M."/>
            <person name="Mayer K."/>
            <person name="Berges H."/>
            <person name="Quesneville H."/>
            <person name="Wincker P."/>
            <person name="Feuillet C."/>
        </authorList>
    </citation>
    <scope>NUCLEOTIDE SEQUENCE</scope>
</reference>
<dbReference type="AlphaFoldDB" id="A0A077RQ12"/>
<dbReference type="PRINTS" id="PR00474">
    <property type="entry name" value="GLU5KINASE"/>
</dbReference>
<dbReference type="EMBL" id="HG670306">
    <property type="protein sequence ID" value="CDM81277.1"/>
    <property type="molecule type" value="Genomic_DNA"/>
</dbReference>
<feature type="region of interest" description="Disordered" evidence="1">
    <location>
        <begin position="67"/>
        <end position="89"/>
    </location>
</feature>
<dbReference type="Gene3D" id="3.40.1160.10">
    <property type="entry name" value="Acetylglutamate kinase-like"/>
    <property type="match status" value="1"/>
</dbReference>
<organism evidence="2">
    <name type="scientific">Triticum aestivum</name>
    <name type="common">Wheat</name>
    <dbReference type="NCBI Taxonomy" id="4565"/>
    <lineage>
        <taxon>Eukaryota</taxon>
        <taxon>Viridiplantae</taxon>
        <taxon>Streptophyta</taxon>
        <taxon>Embryophyta</taxon>
        <taxon>Tracheophyta</taxon>
        <taxon>Spermatophyta</taxon>
        <taxon>Magnoliopsida</taxon>
        <taxon>Liliopsida</taxon>
        <taxon>Poales</taxon>
        <taxon>Poaceae</taxon>
        <taxon>BOP clade</taxon>
        <taxon>Pooideae</taxon>
        <taxon>Triticodae</taxon>
        <taxon>Triticeae</taxon>
        <taxon>Triticinae</taxon>
        <taxon>Triticum</taxon>
    </lineage>
</organism>
<dbReference type="SUPFAM" id="SSF53633">
    <property type="entry name" value="Carbamate kinase-like"/>
    <property type="match status" value="1"/>
</dbReference>
<dbReference type="GO" id="GO:0005524">
    <property type="term" value="F:ATP binding"/>
    <property type="evidence" value="ECO:0007669"/>
    <property type="project" value="InterPro"/>
</dbReference>
<dbReference type="GO" id="GO:0016301">
    <property type="term" value="F:kinase activity"/>
    <property type="evidence" value="ECO:0007669"/>
    <property type="project" value="InterPro"/>
</dbReference>
<name>A0A077RQ12_WHEAT</name>
<evidence type="ECO:0000256" key="1">
    <source>
        <dbReference type="SAM" id="MobiDB-lite"/>
    </source>
</evidence>
<accession>A0A077RQ12</accession>
<dbReference type="PANTHER" id="PTHR11063">
    <property type="entry name" value="GLUTAMATE SEMIALDEHYDE DEHYDROGENASE"/>
    <property type="match status" value="1"/>
</dbReference>
<proteinExistence type="predicted"/>
<dbReference type="InterPro" id="IPR001057">
    <property type="entry name" value="Glu/AcGlu_kinase"/>
</dbReference>
<dbReference type="PANTHER" id="PTHR11063:SF13">
    <property type="entry name" value="DELTA-1-PYRROLINE-5-CARBOXYLATE SYNTHASE 2"/>
    <property type="match status" value="1"/>
</dbReference>
<gene>
    <name evidence="2" type="ORF">TRAES_3BF186900050CFD_c1</name>
</gene>